<evidence type="ECO:0000313" key="5">
    <source>
        <dbReference type="EMBL" id="KAB0481450.1"/>
    </source>
</evidence>
<comment type="caution">
    <text evidence="5">The sequence shown here is derived from an EMBL/GenBank/DDBJ whole genome shotgun (WGS) entry which is preliminary data.</text>
</comment>
<dbReference type="InterPro" id="IPR032874">
    <property type="entry name" value="DDE_dom"/>
</dbReference>
<sequence>MAKSEFKWRHFTPELILWCVRWYGTTAMSYANLSDMLAERGVFVNRSKIYRWFIHYGTILHKKLRRYQFTRIDSSWQLDETYVRVKGKWHYLYRAINKRGEAVDFFFSHKRNKEAAYQFIKRCLRRYKTSFHPYALNTDKHSSYGNAIDRLKSEGRLRQDVEHRQVKYLNNGIESDHAPIKKLIEATGGFKVRKRAWSTIQGFEGIRMLNKGQFDFWLRRDEPKLRVQERSAFLNELFNIFGIYA</sequence>
<protein>
    <submittedName>
        <fullName evidence="5">IS6 family transposase</fullName>
    </submittedName>
</protein>
<evidence type="ECO:0000256" key="2">
    <source>
        <dbReference type="ARBA" id="ARBA00023125"/>
    </source>
</evidence>
<dbReference type="Proteomes" id="UP000423756">
    <property type="component" value="Unassembled WGS sequence"/>
</dbReference>
<feature type="domain" description="DDE" evidence="4">
    <location>
        <begin position="74"/>
        <end position="213"/>
    </location>
</feature>
<dbReference type="GO" id="GO:0032196">
    <property type="term" value="P:transposition"/>
    <property type="evidence" value="ECO:0007669"/>
    <property type="project" value="UniProtKB-KW"/>
</dbReference>
<dbReference type="GO" id="GO:0006310">
    <property type="term" value="P:DNA recombination"/>
    <property type="evidence" value="ECO:0007669"/>
    <property type="project" value="UniProtKB-KW"/>
</dbReference>
<organism evidence="5 6">
    <name type="scientific">Vibrio chagasii</name>
    <dbReference type="NCBI Taxonomy" id="170679"/>
    <lineage>
        <taxon>Bacteria</taxon>
        <taxon>Pseudomonadati</taxon>
        <taxon>Pseudomonadota</taxon>
        <taxon>Gammaproteobacteria</taxon>
        <taxon>Vibrionales</taxon>
        <taxon>Vibrionaceae</taxon>
        <taxon>Vibrio</taxon>
    </lineage>
</organism>
<evidence type="ECO:0000256" key="3">
    <source>
        <dbReference type="ARBA" id="ARBA00023172"/>
    </source>
</evidence>
<keyword evidence="1" id="KW-0815">Transposition</keyword>
<dbReference type="InterPro" id="IPR047930">
    <property type="entry name" value="Transpos_IS6"/>
</dbReference>
<name>A0A7V7NVV6_9VIBR</name>
<evidence type="ECO:0000259" key="4">
    <source>
        <dbReference type="Pfam" id="PF13610"/>
    </source>
</evidence>
<proteinExistence type="predicted"/>
<dbReference type="GeneID" id="77340793"/>
<dbReference type="PANTHER" id="PTHR35528:SF3">
    <property type="entry name" value="BLL1675 PROTEIN"/>
    <property type="match status" value="1"/>
</dbReference>
<reference evidence="5 6" key="1">
    <citation type="submission" date="2019-09" db="EMBL/GenBank/DDBJ databases">
        <title>Draft genome sequences of 48 bacterial type strains from the CCUG.</title>
        <authorList>
            <person name="Tunovic T."/>
            <person name="Pineiro-Iglesias B."/>
            <person name="Unosson C."/>
            <person name="Inganas E."/>
            <person name="Ohlen M."/>
            <person name="Cardew S."/>
            <person name="Jensie-Markopoulos S."/>
            <person name="Salva-Serra F."/>
            <person name="Jaen-Luchoro D."/>
            <person name="Karlsson R."/>
            <person name="Svensson-Stadler L."/>
            <person name="Chun J."/>
            <person name="Moore E."/>
        </authorList>
    </citation>
    <scope>NUCLEOTIDE SEQUENCE [LARGE SCALE GENOMIC DNA]</scope>
    <source>
        <strain evidence="5 6">CCUG 48643</strain>
    </source>
</reference>
<dbReference type="PANTHER" id="PTHR35528">
    <property type="entry name" value="BLL1675 PROTEIN"/>
    <property type="match status" value="1"/>
</dbReference>
<dbReference type="Pfam" id="PF13610">
    <property type="entry name" value="DDE_Tnp_IS240"/>
    <property type="match status" value="1"/>
</dbReference>
<dbReference type="RefSeq" id="WP_137407015.1">
    <property type="nucleotide sequence ID" value="NZ_AP025465.1"/>
</dbReference>
<evidence type="ECO:0000256" key="1">
    <source>
        <dbReference type="ARBA" id="ARBA00022578"/>
    </source>
</evidence>
<evidence type="ECO:0000313" key="6">
    <source>
        <dbReference type="Proteomes" id="UP000423756"/>
    </source>
</evidence>
<gene>
    <name evidence="5" type="ORF">F7Q91_05625</name>
</gene>
<dbReference type="InterPro" id="IPR052183">
    <property type="entry name" value="IS_Transposase"/>
</dbReference>
<dbReference type="NCBIfam" id="NF033587">
    <property type="entry name" value="transpos_IS6"/>
    <property type="match status" value="1"/>
</dbReference>
<dbReference type="GO" id="GO:0003677">
    <property type="term" value="F:DNA binding"/>
    <property type="evidence" value="ECO:0007669"/>
    <property type="project" value="UniProtKB-KW"/>
</dbReference>
<accession>A0A7V7NVV6</accession>
<dbReference type="AlphaFoldDB" id="A0A7V7NVV6"/>
<keyword evidence="2" id="KW-0238">DNA-binding</keyword>
<keyword evidence="3" id="KW-0233">DNA recombination</keyword>
<dbReference type="EMBL" id="VZPX01000008">
    <property type="protein sequence ID" value="KAB0481450.1"/>
    <property type="molecule type" value="Genomic_DNA"/>
</dbReference>